<reference evidence="1 2" key="1">
    <citation type="journal article" date="2022" name="Hortic Res">
        <title>A haplotype resolved chromosomal level avocado genome allows analysis of novel avocado genes.</title>
        <authorList>
            <person name="Nath O."/>
            <person name="Fletcher S.J."/>
            <person name="Hayward A."/>
            <person name="Shaw L.M."/>
            <person name="Masouleh A.K."/>
            <person name="Furtado A."/>
            <person name="Henry R.J."/>
            <person name="Mitter N."/>
        </authorList>
    </citation>
    <scope>NUCLEOTIDE SEQUENCE [LARGE SCALE GENOMIC DNA]</scope>
    <source>
        <strain evidence="2">cv. Hass</strain>
    </source>
</reference>
<accession>A0ACC2MTA9</accession>
<name>A0ACC2MTA9_PERAE</name>
<evidence type="ECO:0000313" key="2">
    <source>
        <dbReference type="Proteomes" id="UP001234297"/>
    </source>
</evidence>
<evidence type="ECO:0000313" key="1">
    <source>
        <dbReference type="EMBL" id="KAJ8648651.1"/>
    </source>
</evidence>
<keyword evidence="2" id="KW-1185">Reference proteome</keyword>
<protein>
    <submittedName>
        <fullName evidence="1">Uncharacterized protein</fullName>
    </submittedName>
</protein>
<organism evidence="1 2">
    <name type="scientific">Persea americana</name>
    <name type="common">Avocado</name>
    <dbReference type="NCBI Taxonomy" id="3435"/>
    <lineage>
        <taxon>Eukaryota</taxon>
        <taxon>Viridiplantae</taxon>
        <taxon>Streptophyta</taxon>
        <taxon>Embryophyta</taxon>
        <taxon>Tracheophyta</taxon>
        <taxon>Spermatophyta</taxon>
        <taxon>Magnoliopsida</taxon>
        <taxon>Magnoliidae</taxon>
        <taxon>Laurales</taxon>
        <taxon>Lauraceae</taxon>
        <taxon>Persea</taxon>
    </lineage>
</organism>
<sequence length="1087" mass="122455">MESSQALPLAILLKEEQKSLASSWIIILMSVKSSHDISKQLLSCFLPVHCTASWLLASHLIWTGLFEYTWTRKAQKSFASSPLCFHISLQLTSYRNLFKNQSHSVLSSLLCVIYQTKLLIAIGTMDSATSMVVEAALSAIFQHLLDTLAPPFLKSLGLPFGVEKEAKRLKLTHSRIEALLADAEERQIKEESVHLWLSELKHVAYDAEDIFDELEYRALGSKIEEAPMQLETRKRKLTDQFRVTHLFSRFSSNFELGSRIKKIRESLDEIERESNQFHLRVRPHGPETERLRMRTPTSSIVDESIVFGREADKAKVVRLLTLDDSSASDSGMQVIPICGMGGLGKTTLAQLIHSDEWVKKHFDVSAWVYVSEDFDLIRLTKAIAESVLPWSDPRLTSLDAIQVSIQKALKGKKIFLVLDDVWNANCNRWDALRAPLMVAGRGSRILVTTRSHRVSSMMGTVPTHSLRCLSDDDCWSIFKRLAFVEGDSDVHPDLVMIGKKIVNKCKGLPLAVKTLGGLLRSKVNVVDWKSILQSEIWDLPEEGNDILPALRLSYHHLPAHLKRCFVFCSVFRKGYPMHSEKLVWSWMALGFIQSGGSKDMEDIGKEYVADLVSRSLLIKKGPLSFTMDDLIHDLARSFSGAEILEISDSKSHKNAEKVRHGSCTLFHFSVESFNFEYLNCFKSLRTLKLSLYGGNLTNDPWYPVLTELFVNLRHTRILYLRGSDITELPESIGNLIQLRYLDLSDTMIKRLPKSITRLYNLQTLMLEDCINLVEVPSDFSNLVNLRRIILKGCSASIPFGGLKSLRELEQRCFEVGRGIGYRVNELRDMIQLRGSLPISDLENVSRVEAKEAELKNKQKIEALALCWGTRDVDSRQEGIEEEVLNALQPHTNLEELVIKGYCGFRFPTWLGDSSFSKLGVISLRKCRCRILPPFGQLPSLEYLYLAKLYGLEKVGREVYGDGMVKGFPSLKTLKVWNMPDLEEWTALEGDMVHVSVIDIENCSKLRVLPDTFPLALDRLLISFCPLVKEKCKEGGEGLNVVAVVAISIIRSFAGCSVPGLGHAHAHAKLGHSTPGCSVRGRHGPFCI</sequence>
<dbReference type="EMBL" id="CM056809">
    <property type="protein sequence ID" value="KAJ8648651.1"/>
    <property type="molecule type" value="Genomic_DNA"/>
</dbReference>
<gene>
    <name evidence="1" type="ORF">MRB53_001674</name>
</gene>
<dbReference type="Proteomes" id="UP001234297">
    <property type="component" value="Chromosome 1"/>
</dbReference>
<proteinExistence type="predicted"/>
<comment type="caution">
    <text evidence="1">The sequence shown here is derived from an EMBL/GenBank/DDBJ whole genome shotgun (WGS) entry which is preliminary data.</text>
</comment>